<dbReference type="PROSITE" id="PS00039">
    <property type="entry name" value="DEAD_ATP_HELICASE"/>
    <property type="match status" value="1"/>
</dbReference>
<name>A0A914P691_9BILA</name>
<dbReference type="Pfam" id="PF00270">
    <property type="entry name" value="DEAD"/>
    <property type="match status" value="1"/>
</dbReference>
<dbReference type="InterPro" id="IPR011545">
    <property type="entry name" value="DEAD/DEAH_box_helicase_dom"/>
</dbReference>
<evidence type="ECO:0000256" key="3">
    <source>
        <dbReference type="ARBA" id="ARBA00022806"/>
    </source>
</evidence>
<accession>A0A914P691</accession>
<dbReference type="Proteomes" id="UP000887578">
    <property type="component" value="Unplaced"/>
</dbReference>
<dbReference type="SUPFAM" id="SSF52540">
    <property type="entry name" value="P-loop containing nucleoside triphosphate hydrolases"/>
    <property type="match status" value="1"/>
</dbReference>
<dbReference type="GO" id="GO:0016787">
    <property type="term" value="F:hydrolase activity"/>
    <property type="evidence" value="ECO:0007669"/>
    <property type="project" value="UniProtKB-KW"/>
</dbReference>
<dbReference type="PANTHER" id="PTHR47959">
    <property type="entry name" value="ATP-DEPENDENT RNA HELICASE RHLE-RELATED"/>
    <property type="match status" value="1"/>
</dbReference>
<dbReference type="InterPro" id="IPR014001">
    <property type="entry name" value="Helicase_ATP-bd"/>
</dbReference>
<dbReference type="WBParaSite" id="PDA_v2.g10633.t1">
    <property type="protein sequence ID" value="PDA_v2.g10633.t1"/>
    <property type="gene ID" value="PDA_v2.g10633"/>
</dbReference>
<dbReference type="PANTHER" id="PTHR47959:SF1">
    <property type="entry name" value="ATP-DEPENDENT RNA HELICASE DBPA"/>
    <property type="match status" value="1"/>
</dbReference>
<dbReference type="GO" id="GO:0005829">
    <property type="term" value="C:cytosol"/>
    <property type="evidence" value="ECO:0007669"/>
    <property type="project" value="TreeGrafter"/>
</dbReference>
<evidence type="ECO:0000313" key="7">
    <source>
        <dbReference type="WBParaSite" id="PDA_v2.g10633.t1"/>
    </source>
</evidence>
<dbReference type="GO" id="GO:0003676">
    <property type="term" value="F:nucleic acid binding"/>
    <property type="evidence" value="ECO:0007669"/>
    <property type="project" value="InterPro"/>
</dbReference>
<dbReference type="GO" id="GO:0003724">
    <property type="term" value="F:RNA helicase activity"/>
    <property type="evidence" value="ECO:0007669"/>
    <property type="project" value="TreeGrafter"/>
</dbReference>
<sequence length="183" mass="20163">MHIIGMFETGNGENLACFLPMIQRVLAQTAINEGRGGPIRLVIAPTRKLAIQIFVAAHPYCKAVGFEATCLSGENNYHQLEIQLSNDVDIAVCTPGRLIQHSGEQNTDLHISFFIVFDEADRLFDLSFGPQINSVIDNCRPDRQTLMFSAIFGSLPVKFAREALNNPLKLTAGTTKTETSIIQ</sequence>
<keyword evidence="6" id="KW-1185">Reference proteome</keyword>
<proteinExistence type="predicted"/>
<dbReference type="InterPro" id="IPR000629">
    <property type="entry name" value="RNA-helicase_DEAD-box_CS"/>
</dbReference>
<keyword evidence="4" id="KW-0067">ATP-binding</keyword>
<protein>
    <submittedName>
        <fullName evidence="7">Helicase ATP-binding domain-containing protein</fullName>
    </submittedName>
</protein>
<dbReference type="InterPro" id="IPR050079">
    <property type="entry name" value="DEAD_box_RNA_helicase"/>
</dbReference>
<dbReference type="GO" id="GO:0005524">
    <property type="term" value="F:ATP binding"/>
    <property type="evidence" value="ECO:0007669"/>
    <property type="project" value="UniProtKB-KW"/>
</dbReference>
<keyword evidence="1" id="KW-0547">Nucleotide-binding</keyword>
<evidence type="ECO:0000313" key="6">
    <source>
        <dbReference type="Proteomes" id="UP000887578"/>
    </source>
</evidence>
<dbReference type="InterPro" id="IPR027417">
    <property type="entry name" value="P-loop_NTPase"/>
</dbReference>
<evidence type="ECO:0000256" key="2">
    <source>
        <dbReference type="ARBA" id="ARBA00022801"/>
    </source>
</evidence>
<evidence type="ECO:0000256" key="1">
    <source>
        <dbReference type="ARBA" id="ARBA00022741"/>
    </source>
</evidence>
<dbReference type="PROSITE" id="PS51192">
    <property type="entry name" value="HELICASE_ATP_BIND_1"/>
    <property type="match status" value="1"/>
</dbReference>
<feature type="domain" description="Helicase ATP-binding" evidence="5">
    <location>
        <begin position="1"/>
        <end position="170"/>
    </location>
</feature>
<dbReference type="Gene3D" id="3.40.50.300">
    <property type="entry name" value="P-loop containing nucleotide triphosphate hydrolases"/>
    <property type="match status" value="1"/>
</dbReference>
<reference evidence="7" key="1">
    <citation type="submission" date="2022-11" db="UniProtKB">
        <authorList>
            <consortium name="WormBaseParasite"/>
        </authorList>
    </citation>
    <scope>IDENTIFICATION</scope>
</reference>
<organism evidence="6 7">
    <name type="scientific">Panagrolaimus davidi</name>
    <dbReference type="NCBI Taxonomy" id="227884"/>
    <lineage>
        <taxon>Eukaryota</taxon>
        <taxon>Metazoa</taxon>
        <taxon>Ecdysozoa</taxon>
        <taxon>Nematoda</taxon>
        <taxon>Chromadorea</taxon>
        <taxon>Rhabditida</taxon>
        <taxon>Tylenchina</taxon>
        <taxon>Panagrolaimomorpha</taxon>
        <taxon>Panagrolaimoidea</taxon>
        <taxon>Panagrolaimidae</taxon>
        <taxon>Panagrolaimus</taxon>
    </lineage>
</organism>
<keyword evidence="2" id="KW-0378">Hydrolase</keyword>
<dbReference type="SMART" id="SM00487">
    <property type="entry name" value="DEXDc"/>
    <property type="match status" value="1"/>
</dbReference>
<evidence type="ECO:0000256" key="4">
    <source>
        <dbReference type="ARBA" id="ARBA00022840"/>
    </source>
</evidence>
<evidence type="ECO:0000259" key="5">
    <source>
        <dbReference type="PROSITE" id="PS51192"/>
    </source>
</evidence>
<keyword evidence="3" id="KW-0347">Helicase</keyword>
<dbReference type="AlphaFoldDB" id="A0A914P691"/>